<name>A0ABW8CIE1_9ACTN</name>
<protein>
    <submittedName>
        <fullName evidence="3">Trypco2 family protein</fullName>
    </submittedName>
</protein>
<feature type="region of interest" description="Disordered" evidence="1">
    <location>
        <begin position="92"/>
        <end position="114"/>
    </location>
</feature>
<reference evidence="3 4" key="1">
    <citation type="submission" date="2024-10" db="EMBL/GenBank/DDBJ databases">
        <title>The Natural Products Discovery Center: Release of the First 8490 Sequenced Strains for Exploring Actinobacteria Biosynthetic Diversity.</title>
        <authorList>
            <person name="Kalkreuter E."/>
            <person name="Kautsar S.A."/>
            <person name="Yang D."/>
            <person name="Bader C.D."/>
            <person name="Teijaro C.N."/>
            <person name="Fluegel L."/>
            <person name="Davis C.M."/>
            <person name="Simpson J.R."/>
            <person name="Lauterbach L."/>
            <person name="Steele A.D."/>
            <person name="Gui C."/>
            <person name="Meng S."/>
            <person name="Li G."/>
            <person name="Viehrig K."/>
            <person name="Ye F."/>
            <person name="Su P."/>
            <person name="Kiefer A.F."/>
            <person name="Nichols A."/>
            <person name="Cepeda A.J."/>
            <person name="Yan W."/>
            <person name="Fan B."/>
            <person name="Jiang Y."/>
            <person name="Adhikari A."/>
            <person name="Zheng C.-J."/>
            <person name="Schuster L."/>
            <person name="Cowan T.M."/>
            <person name="Smanski M.J."/>
            <person name="Chevrette M.G."/>
            <person name="De Carvalho L.P.S."/>
            <person name="Shen B."/>
        </authorList>
    </citation>
    <scope>NUCLEOTIDE SEQUENCE [LARGE SCALE GENOMIC DNA]</scope>
    <source>
        <strain evidence="3 4">NPDC053399</strain>
    </source>
</reference>
<comment type="caution">
    <text evidence="3">The sequence shown here is derived from an EMBL/GenBank/DDBJ whole genome shotgun (WGS) entry which is preliminary data.</text>
</comment>
<accession>A0ABW8CIE1</accession>
<feature type="domain" description="Trypsin-co-occurring" evidence="2">
    <location>
        <begin position="10"/>
        <end position="87"/>
    </location>
</feature>
<dbReference type="Proteomes" id="UP001614394">
    <property type="component" value="Unassembled WGS sequence"/>
</dbReference>
<evidence type="ECO:0000313" key="3">
    <source>
        <dbReference type="EMBL" id="MFI9106214.1"/>
    </source>
</evidence>
<dbReference type="Pfam" id="PF19631">
    <property type="entry name" value="Trypco2"/>
    <property type="match status" value="1"/>
</dbReference>
<sequence length="114" mass="12043">MAADEYLNDIELADAVEAVRAGLTTAAARGSGKAVRFEVGDIHMEFTVEIRRDVTGKGGVKAWVVDAGVEGTRSRGRTHTVSFTLKPKNAATGGHLDVHMDDEGDSSHFTDAGS</sequence>
<feature type="compositionally biased region" description="Basic and acidic residues" evidence="1">
    <location>
        <begin position="96"/>
        <end position="108"/>
    </location>
</feature>
<organism evidence="3 4">
    <name type="scientific">Streptomyces fildesensis</name>
    <dbReference type="NCBI Taxonomy" id="375757"/>
    <lineage>
        <taxon>Bacteria</taxon>
        <taxon>Bacillati</taxon>
        <taxon>Actinomycetota</taxon>
        <taxon>Actinomycetes</taxon>
        <taxon>Kitasatosporales</taxon>
        <taxon>Streptomycetaceae</taxon>
        <taxon>Streptomyces</taxon>
    </lineage>
</organism>
<dbReference type="RefSeq" id="WP_399657571.1">
    <property type="nucleotide sequence ID" value="NZ_JBITYG010000017.1"/>
</dbReference>
<evidence type="ECO:0000313" key="4">
    <source>
        <dbReference type="Proteomes" id="UP001614394"/>
    </source>
</evidence>
<keyword evidence="4" id="KW-1185">Reference proteome</keyword>
<dbReference type="InterPro" id="IPR045608">
    <property type="entry name" value="Trypco2"/>
</dbReference>
<proteinExistence type="predicted"/>
<dbReference type="EMBL" id="JBITYG010000017">
    <property type="protein sequence ID" value="MFI9106214.1"/>
    <property type="molecule type" value="Genomic_DNA"/>
</dbReference>
<evidence type="ECO:0000256" key="1">
    <source>
        <dbReference type="SAM" id="MobiDB-lite"/>
    </source>
</evidence>
<gene>
    <name evidence="3" type="ORF">ACIGXA_37485</name>
</gene>
<evidence type="ECO:0000259" key="2">
    <source>
        <dbReference type="Pfam" id="PF19631"/>
    </source>
</evidence>